<comment type="caution">
    <text evidence="3">The sequence shown here is derived from an EMBL/GenBank/DDBJ whole genome shotgun (WGS) entry which is preliminary data.</text>
</comment>
<dbReference type="SMART" id="SM00867">
    <property type="entry name" value="YceI"/>
    <property type="match status" value="1"/>
</dbReference>
<evidence type="ECO:0000256" key="1">
    <source>
        <dbReference type="SAM" id="SignalP"/>
    </source>
</evidence>
<sequence length="182" mass="19356">MRRTALFLSLLAAGTLGQAQAAPADPAKSSVKFVFTQMNVPVEGQFKKFSADIAFDTAKPDTGKVNIAVDLAATDAGSSDANQAVQMKEWFNTSSYPKATFSANQFKPLGGGKFSATGQFSVKGKTANLTVPFTVKPDAKGSWYEGSFPLSRLAWKIGEGEWSDVGAVADAVQVKFKLYVAK</sequence>
<gene>
    <name evidence="3" type="ORF">GCM10007907_05930</name>
</gene>
<name>A0ABQ5YBG6_9NEIS</name>
<dbReference type="InterPro" id="IPR036761">
    <property type="entry name" value="TTHA0802/YceI-like_sf"/>
</dbReference>
<evidence type="ECO:0000313" key="3">
    <source>
        <dbReference type="EMBL" id="GLR11803.1"/>
    </source>
</evidence>
<accession>A0ABQ5YBG6</accession>
<dbReference type="Gene3D" id="2.40.128.110">
    <property type="entry name" value="Lipid/polyisoprenoid-binding, YceI-like"/>
    <property type="match status" value="1"/>
</dbReference>
<dbReference type="SUPFAM" id="SSF101874">
    <property type="entry name" value="YceI-like"/>
    <property type="match status" value="1"/>
</dbReference>
<dbReference type="EMBL" id="BSOG01000001">
    <property type="protein sequence ID" value="GLR11803.1"/>
    <property type="molecule type" value="Genomic_DNA"/>
</dbReference>
<dbReference type="RefSeq" id="WP_284194943.1">
    <property type="nucleotide sequence ID" value="NZ_BSOG01000001.1"/>
</dbReference>
<protein>
    <recommendedName>
        <fullName evidence="2">Lipid/polyisoprenoid-binding YceI-like domain-containing protein</fullName>
    </recommendedName>
</protein>
<feature type="chain" id="PRO_5047087018" description="Lipid/polyisoprenoid-binding YceI-like domain-containing protein" evidence="1">
    <location>
        <begin position="22"/>
        <end position="182"/>
    </location>
</feature>
<evidence type="ECO:0000313" key="4">
    <source>
        <dbReference type="Proteomes" id="UP001156706"/>
    </source>
</evidence>
<dbReference type="Proteomes" id="UP001156706">
    <property type="component" value="Unassembled WGS sequence"/>
</dbReference>
<dbReference type="Pfam" id="PF04264">
    <property type="entry name" value="YceI"/>
    <property type="match status" value="1"/>
</dbReference>
<feature type="domain" description="Lipid/polyisoprenoid-binding YceI-like" evidence="2">
    <location>
        <begin position="21"/>
        <end position="181"/>
    </location>
</feature>
<dbReference type="PANTHER" id="PTHR34406">
    <property type="entry name" value="PROTEIN YCEI"/>
    <property type="match status" value="1"/>
</dbReference>
<dbReference type="PANTHER" id="PTHR34406:SF1">
    <property type="entry name" value="PROTEIN YCEI"/>
    <property type="match status" value="1"/>
</dbReference>
<proteinExistence type="predicted"/>
<evidence type="ECO:0000259" key="2">
    <source>
        <dbReference type="SMART" id="SM00867"/>
    </source>
</evidence>
<organism evidence="3 4">
    <name type="scientific">Chitinimonas prasina</name>
    <dbReference type="NCBI Taxonomy" id="1434937"/>
    <lineage>
        <taxon>Bacteria</taxon>
        <taxon>Pseudomonadati</taxon>
        <taxon>Pseudomonadota</taxon>
        <taxon>Betaproteobacteria</taxon>
        <taxon>Neisseriales</taxon>
        <taxon>Chitinibacteraceae</taxon>
        <taxon>Chitinimonas</taxon>
    </lineage>
</organism>
<dbReference type="InterPro" id="IPR007372">
    <property type="entry name" value="Lipid/polyisoprenoid-bd_YceI"/>
</dbReference>
<keyword evidence="1" id="KW-0732">Signal</keyword>
<keyword evidence="4" id="KW-1185">Reference proteome</keyword>
<feature type="signal peptide" evidence="1">
    <location>
        <begin position="1"/>
        <end position="21"/>
    </location>
</feature>
<reference evidence="4" key="1">
    <citation type="journal article" date="2019" name="Int. J. Syst. Evol. Microbiol.">
        <title>The Global Catalogue of Microorganisms (GCM) 10K type strain sequencing project: providing services to taxonomists for standard genome sequencing and annotation.</title>
        <authorList>
            <consortium name="The Broad Institute Genomics Platform"/>
            <consortium name="The Broad Institute Genome Sequencing Center for Infectious Disease"/>
            <person name="Wu L."/>
            <person name="Ma J."/>
        </authorList>
    </citation>
    <scope>NUCLEOTIDE SEQUENCE [LARGE SCALE GENOMIC DNA]</scope>
    <source>
        <strain evidence="4">NBRC 110044</strain>
    </source>
</reference>